<reference evidence="7" key="2">
    <citation type="journal article" date="2019" name="Int. J. Syst. Evol. Microbiol.">
        <title>The Global Catalogue of Microorganisms (GCM) 10K type strain sequencing project: providing services to taxonomists for standard genome sequencing and annotation.</title>
        <authorList>
            <consortium name="The Broad Institute Genomics Platform"/>
            <consortium name="The Broad Institute Genome Sequencing Center for Infectious Disease"/>
            <person name="Wu L."/>
            <person name="Ma J."/>
        </authorList>
    </citation>
    <scope>NUCLEOTIDE SEQUENCE [LARGE SCALE GENOMIC DNA]</scope>
    <source>
        <strain evidence="7">CGMCC 4.5581</strain>
    </source>
</reference>
<evidence type="ECO:0000259" key="3">
    <source>
        <dbReference type="Pfam" id="PF24837"/>
    </source>
</evidence>
<feature type="domain" description="AMIN-like" evidence="3">
    <location>
        <begin position="228"/>
        <end position="355"/>
    </location>
</feature>
<name>A0A846LQ82_9ACTN</name>
<keyword evidence="7" id="KW-1185">Reference proteome</keyword>
<evidence type="ECO:0000313" key="6">
    <source>
        <dbReference type="Proteomes" id="UP000552836"/>
    </source>
</evidence>
<evidence type="ECO:0000256" key="2">
    <source>
        <dbReference type="SAM" id="SignalP"/>
    </source>
</evidence>
<dbReference type="AlphaFoldDB" id="A0A846LQ82"/>
<evidence type="ECO:0000256" key="1">
    <source>
        <dbReference type="SAM" id="MobiDB-lite"/>
    </source>
</evidence>
<organism evidence="5 6">
    <name type="scientific">Modestobacter marinus</name>
    <dbReference type="NCBI Taxonomy" id="477641"/>
    <lineage>
        <taxon>Bacteria</taxon>
        <taxon>Bacillati</taxon>
        <taxon>Actinomycetota</taxon>
        <taxon>Actinomycetes</taxon>
        <taxon>Geodermatophilales</taxon>
        <taxon>Geodermatophilaceae</taxon>
        <taxon>Modestobacter</taxon>
    </lineage>
</organism>
<protein>
    <recommendedName>
        <fullName evidence="3">AMIN-like domain-containing protein</fullName>
    </recommendedName>
</protein>
<gene>
    <name evidence="5" type="ORF">FB380_004204</name>
    <name evidence="4" type="ORF">GCM10011589_35170</name>
</gene>
<evidence type="ECO:0000313" key="7">
    <source>
        <dbReference type="Proteomes" id="UP000648663"/>
    </source>
</evidence>
<reference evidence="4" key="4">
    <citation type="submission" date="2024-05" db="EMBL/GenBank/DDBJ databases">
        <authorList>
            <person name="Sun Q."/>
            <person name="Zhou Y."/>
        </authorList>
    </citation>
    <scope>NUCLEOTIDE SEQUENCE</scope>
    <source>
        <strain evidence="4">CGMCC 4.5581</strain>
    </source>
</reference>
<dbReference type="EMBL" id="JAAMPA010000002">
    <property type="protein sequence ID" value="NIH69716.1"/>
    <property type="molecule type" value="Genomic_DNA"/>
</dbReference>
<dbReference type="RefSeq" id="WP_166757155.1">
    <property type="nucleotide sequence ID" value="NZ_BAABJU010000020.1"/>
</dbReference>
<feature type="domain" description="AMIN-like" evidence="3">
    <location>
        <begin position="71"/>
        <end position="201"/>
    </location>
</feature>
<dbReference type="Pfam" id="PF24837">
    <property type="entry name" value="AMIN-like"/>
    <property type="match status" value="2"/>
</dbReference>
<feature type="signal peptide" evidence="2">
    <location>
        <begin position="1"/>
        <end position="24"/>
    </location>
</feature>
<evidence type="ECO:0000313" key="4">
    <source>
        <dbReference type="EMBL" id="GGL76078.1"/>
    </source>
</evidence>
<keyword evidence="2" id="KW-0732">Signal</keyword>
<dbReference type="Proteomes" id="UP000648663">
    <property type="component" value="Unassembled WGS sequence"/>
</dbReference>
<reference evidence="4" key="1">
    <citation type="journal article" date="2014" name="Int. J. Syst. Evol. Microbiol.">
        <title>Complete genome of a new Firmicutes species belonging to the dominant human colonic microbiota ('Ruminococcus bicirculans') reveals two chromosomes and a selective capacity to utilize plant glucans.</title>
        <authorList>
            <consortium name="NISC Comparative Sequencing Program"/>
            <person name="Wegmann U."/>
            <person name="Louis P."/>
            <person name="Goesmann A."/>
            <person name="Henrissat B."/>
            <person name="Duncan S.H."/>
            <person name="Flint H.J."/>
        </authorList>
    </citation>
    <scope>NUCLEOTIDE SEQUENCE</scope>
    <source>
        <strain evidence="4">CGMCC 4.5581</strain>
    </source>
</reference>
<reference evidence="5 6" key="3">
    <citation type="submission" date="2020-02" db="EMBL/GenBank/DDBJ databases">
        <title>Sequencing the genomes of 1000 actinobacteria strains.</title>
        <authorList>
            <person name="Klenk H.-P."/>
        </authorList>
    </citation>
    <scope>NUCLEOTIDE SEQUENCE [LARGE SCALE GENOMIC DNA]</scope>
    <source>
        <strain evidence="5 6">DSM 45201</strain>
    </source>
</reference>
<evidence type="ECO:0000313" key="5">
    <source>
        <dbReference type="EMBL" id="NIH69716.1"/>
    </source>
</evidence>
<proteinExistence type="predicted"/>
<feature type="region of interest" description="Disordered" evidence="1">
    <location>
        <begin position="133"/>
        <end position="153"/>
    </location>
</feature>
<sequence length="517" mass="53373">MNTFLALSSSLLLGATGLVGGATAAPPAGPPAPVPLAASPAPQTALTPVGTPSTGPVQAGDFPAVTGPTAHLTDVRTARHDGFDRVVLEFAGDRVPSYRVSYVEPPITEDGSGAEVPVPGAAFLEVRAAPASGVDLSGDEPRETYTGPDRVAPSGDGVVTEVVRTGDFEGQLAWTIGLQQRVPFGVAVLEEPTRLVVDVLHEPAQGVEPIGAGDTADSVVAGAGAPVVVTDVRLGAHPGFDRIVFEVAGEGEAGWRIGYTDDPRAQGSGAPIDVPGEAVLGMTLTNIVLPGDAPAGVQPWDGPDRRQLPGASTVQSLVEDTLYEGQYTFFAGLDAERPFAVSRLSSPQRVVVDVLAQEGRPPVDLGSRCEHPDGFALSYPGSWSTNSGDVLPPCSRFAPEPFTLVSGTDVRTAPIAASVEPVPYDRVSAPGQGAEESRSGTIVDGRQGVRIQRTSSGEGLWPEGTPVTTYAIDLGADGPDGPATLVVNTVGLPEFDYERNVRVMDHMVHTLDITAGS</sequence>
<dbReference type="Proteomes" id="UP000552836">
    <property type="component" value="Unassembled WGS sequence"/>
</dbReference>
<accession>A0A846LQ82</accession>
<dbReference type="InterPro" id="IPR056303">
    <property type="entry name" value="AMIN-like"/>
</dbReference>
<comment type="caution">
    <text evidence="5">The sequence shown here is derived from an EMBL/GenBank/DDBJ whole genome shotgun (WGS) entry which is preliminary data.</text>
</comment>
<dbReference type="EMBL" id="BMMI01000006">
    <property type="protein sequence ID" value="GGL76078.1"/>
    <property type="molecule type" value="Genomic_DNA"/>
</dbReference>
<feature type="chain" id="PRO_5032573412" description="AMIN-like domain-containing protein" evidence="2">
    <location>
        <begin position="25"/>
        <end position="517"/>
    </location>
</feature>